<dbReference type="KEGG" id="tmc:LMI_2376"/>
<feature type="signal peptide" evidence="2">
    <location>
        <begin position="1"/>
        <end position="22"/>
    </location>
</feature>
<evidence type="ECO:0000313" key="4">
    <source>
        <dbReference type="EMBL" id="SCY47987.1"/>
    </source>
</evidence>
<gene>
    <name evidence="3" type="ORF">LMI_2376</name>
    <name evidence="4" type="ORF">SAMN02982997_01853</name>
</gene>
<name>A0A098GGN7_LEGMI</name>
<evidence type="ECO:0000256" key="1">
    <source>
        <dbReference type="SAM" id="MobiDB-lite"/>
    </source>
</evidence>
<dbReference type="EMBL" id="LN614830">
    <property type="protein sequence ID" value="CEG61644.1"/>
    <property type="molecule type" value="Genomic_DNA"/>
</dbReference>
<organism evidence="3 5">
    <name type="scientific">Legionella micdadei</name>
    <name type="common">Tatlockia micdadei</name>
    <dbReference type="NCBI Taxonomy" id="451"/>
    <lineage>
        <taxon>Bacteria</taxon>
        <taxon>Pseudomonadati</taxon>
        <taxon>Pseudomonadota</taxon>
        <taxon>Gammaproteobacteria</taxon>
        <taxon>Legionellales</taxon>
        <taxon>Legionellaceae</taxon>
        <taxon>Legionella</taxon>
    </lineage>
</organism>
<dbReference type="PATRIC" id="fig|451.8.peg.2905"/>
<evidence type="ECO:0000313" key="6">
    <source>
        <dbReference type="Proteomes" id="UP000182998"/>
    </source>
</evidence>
<protein>
    <submittedName>
        <fullName evidence="3">Uncharacterized protein</fullName>
    </submittedName>
</protein>
<dbReference type="AlphaFoldDB" id="A0A098GGN7"/>
<keyword evidence="6" id="KW-1185">Reference proteome</keyword>
<proteinExistence type="predicted"/>
<dbReference type="Proteomes" id="UP000032414">
    <property type="component" value="Chromosome I"/>
</dbReference>
<feature type="region of interest" description="Disordered" evidence="1">
    <location>
        <begin position="91"/>
        <end position="110"/>
    </location>
</feature>
<reference evidence="4 6" key="3">
    <citation type="submission" date="2016-10" db="EMBL/GenBank/DDBJ databases">
        <authorList>
            <person name="Varghese N."/>
            <person name="Submissions S."/>
        </authorList>
    </citation>
    <scope>NUCLEOTIDE SEQUENCE [LARGE SCALE GENOMIC DNA]</scope>
    <source>
        <strain evidence="4 6">ATCC 33218</strain>
    </source>
</reference>
<accession>A0A098GGN7</accession>
<dbReference type="Proteomes" id="UP000182998">
    <property type="component" value="Unassembled WGS sequence"/>
</dbReference>
<evidence type="ECO:0000313" key="3">
    <source>
        <dbReference type="EMBL" id="CEG61644.1"/>
    </source>
</evidence>
<reference evidence="3" key="2">
    <citation type="submission" date="2014-09" db="EMBL/GenBank/DDBJ databases">
        <authorList>
            <person name="GOMEZ-VALERO Laura"/>
        </authorList>
    </citation>
    <scope>NUCLEOTIDE SEQUENCE</scope>
    <source>
        <strain evidence="3">ATCC33218</strain>
    </source>
</reference>
<dbReference type="HOGENOM" id="CLU_2169841_0_0_6"/>
<sequence>MKKFTLLIALFGVSILVNGSFAHVGQFQAKTQLAMAVQGSGAMVGTDKATTSFPNSGMNTMPTKQVGTDSYVVNPNALSTKPGYGAGAVWPTAPAYTPQPHQPATSSATH</sequence>
<evidence type="ECO:0000313" key="5">
    <source>
        <dbReference type="Proteomes" id="UP000032414"/>
    </source>
</evidence>
<feature type="chain" id="PRO_5009750787" evidence="2">
    <location>
        <begin position="23"/>
        <end position="110"/>
    </location>
</feature>
<dbReference type="EMBL" id="FMVN01000008">
    <property type="protein sequence ID" value="SCY47987.1"/>
    <property type="molecule type" value="Genomic_DNA"/>
</dbReference>
<keyword evidence="2" id="KW-0732">Signal</keyword>
<reference evidence="5" key="1">
    <citation type="submission" date="2014-09" db="EMBL/GenBank/DDBJ databases">
        <authorList>
            <person name="Gomez-Valero L."/>
        </authorList>
    </citation>
    <scope>NUCLEOTIDE SEQUENCE [LARGE SCALE GENOMIC DNA]</scope>
    <source>
        <strain evidence="5">ATCC33218</strain>
    </source>
</reference>
<evidence type="ECO:0000256" key="2">
    <source>
        <dbReference type="SAM" id="SignalP"/>
    </source>
</evidence>